<dbReference type="Proteomes" id="UP000000240">
    <property type="component" value="Chromosome"/>
</dbReference>
<accession>Q02YN6</accession>
<keyword evidence="1" id="KW-0175">Coiled coil</keyword>
<organism evidence="2 3">
    <name type="scientific">Lactococcus lactis subsp. cremoris (strain SK11)</name>
    <dbReference type="NCBI Taxonomy" id="272622"/>
    <lineage>
        <taxon>Bacteria</taxon>
        <taxon>Bacillati</taxon>
        <taxon>Bacillota</taxon>
        <taxon>Bacilli</taxon>
        <taxon>Lactobacillales</taxon>
        <taxon>Streptococcaceae</taxon>
        <taxon>Lactococcus</taxon>
        <taxon>Lactococcus cremoris subsp. cremoris</taxon>
    </lineage>
</organism>
<feature type="coiled-coil region" evidence="1">
    <location>
        <begin position="39"/>
        <end position="66"/>
    </location>
</feature>
<sequence length="91" mass="10843">MKRRKIKMRDSDNKKQWHDVGPIFTLMGFAPEDEKHLFSKLFSLNHNELESELEKLEKITKSKRLKKAIHLHRNSEFFKNCLPDSFGEEKG</sequence>
<dbReference type="KEGG" id="llc:LACR_1421"/>
<proteinExistence type="predicted"/>
<gene>
    <name evidence="2" type="ordered locus">LACR_1421</name>
</gene>
<reference evidence="2 3" key="1">
    <citation type="journal article" date="2006" name="Proc. Natl. Acad. Sci. U.S.A.">
        <title>Comparative genomics of the lactic acid bacteria.</title>
        <authorList>
            <person name="Makarova K."/>
            <person name="Slesarev A."/>
            <person name="Wolf Y."/>
            <person name="Sorokin A."/>
            <person name="Mirkin B."/>
            <person name="Koonin E."/>
            <person name="Pavlov A."/>
            <person name="Pavlova N."/>
            <person name="Karamychev V."/>
            <person name="Polouchine N."/>
            <person name="Shakhova V."/>
            <person name="Grigoriev I."/>
            <person name="Lou Y."/>
            <person name="Rohksar D."/>
            <person name="Lucas S."/>
            <person name="Huang K."/>
            <person name="Goodstein D.M."/>
            <person name="Hawkins T."/>
            <person name="Plengvidhya V."/>
            <person name="Welker D."/>
            <person name="Hughes J."/>
            <person name="Goh Y."/>
            <person name="Benson A."/>
            <person name="Baldwin K."/>
            <person name="Lee J.H."/>
            <person name="Diaz-Muniz I."/>
            <person name="Dosti B."/>
            <person name="Smeianov V."/>
            <person name="Wechter W."/>
            <person name="Barabote R."/>
            <person name="Lorca G."/>
            <person name="Altermann E."/>
            <person name="Barrangou R."/>
            <person name="Ganesan B."/>
            <person name="Xie Y."/>
            <person name="Rawsthorne H."/>
            <person name="Tamir D."/>
            <person name="Parker C."/>
            <person name="Breidt F."/>
            <person name="Broadbent J."/>
            <person name="Hutkins R."/>
            <person name="O'Sullivan D."/>
            <person name="Steele J."/>
            <person name="Unlu G."/>
            <person name="Saier M."/>
            <person name="Klaenhammer T."/>
            <person name="Richardson P."/>
            <person name="Kozyavkin S."/>
            <person name="Weimer B."/>
            <person name="Mills D."/>
        </authorList>
    </citation>
    <scope>NUCLEOTIDE SEQUENCE [LARGE SCALE GENOMIC DNA]</scope>
    <source>
        <strain evidence="2 3">SK11</strain>
    </source>
</reference>
<dbReference type="EMBL" id="CP000425">
    <property type="protein sequence ID" value="ABJ72936.1"/>
    <property type="molecule type" value="Genomic_DNA"/>
</dbReference>
<evidence type="ECO:0000313" key="3">
    <source>
        <dbReference type="Proteomes" id="UP000000240"/>
    </source>
</evidence>
<dbReference type="AlphaFoldDB" id="Q02YN6"/>
<protein>
    <submittedName>
        <fullName evidence="2">Uncharacterized protein</fullName>
    </submittedName>
</protein>
<dbReference type="HOGENOM" id="CLU_2423255_0_0_9"/>
<evidence type="ECO:0000313" key="2">
    <source>
        <dbReference type="EMBL" id="ABJ72936.1"/>
    </source>
</evidence>
<name>Q02YN6_LACLS</name>
<evidence type="ECO:0000256" key="1">
    <source>
        <dbReference type="SAM" id="Coils"/>
    </source>
</evidence>